<evidence type="ECO:0000256" key="6">
    <source>
        <dbReference type="ARBA" id="ARBA00022741"/>
    </source>
</evidence>
<keyword evidence="5" id="KW-0808">Transferase</keyword>
<gene>
    <name evidence="15" type="primary">stk10</name>
</gene>
<evidence type="ECO:0000256" key="12">
    <source>
        <dbReference type="SAM" id="MobiDB-lite"/>
    </source>
</evidence>
<keyword evidence="3" id="KW-0723">Serine/threonine-protein kinase</keyword>
<dbReference type="KEGG" id="sasa:106603843"/>
<dbReference type="PANTHER" id="PTHR46538">
    <property type="entry name" value="PROTEIN KINASE DOMAIN-CONTAINING PROTEIN"/>
    <property type="match status" value="1"/>
</dbReference>
<dbReference type="SUPFAM" id="SSF56112">
    <property type="entry name" value="Protein kinase-like (PK-like)"/>
    <property type="match status" value="1"/>
</dbReference>
<dbReference type="PROSITE" id="PS00108">
    <property type="entry name" value="PROTEIN_KINASE_ST"/>
    <property type="match status" value="1"/>
</dbReference>
<evidence type="ECO:0000256" key="5">
    <source>
        <dbReference type="ARBA" id="ARBA00022679"/>
    </source>
</evidence>
<dbReference type="InterPro" id="IPR011009">
    <property type="entry name" value="Kinase-like_dom_sf"/>
</dbReference>
<dbReference type="SMART" id="SM00220">
    <property type="entry name" value="S_TKc"/>
    <property type="match status" value="1"/>
</dbReference>
<evidence type="ECO:0000256" key="10">
    <source>
        <dbReference type="ARBA" id="ARBA00048679"/>
    </source>
</evidence>
<evidence type="ECO:0000256" key="4">
    <source>
        <dbReference type="ARBA" id="ARBA00022553"/>
    </source>
</evidence>
<dbReference type="EC" id="2.7.11.1" evidence="2"/>
<evidence type="ECO:0000256" key="11">
    <source>
        <dbReference type="PROSITE-ProRule" id="PRU10141"/>
    </source>
</evidence>
<keyword evidence="6 11" id="KW-0547">Nucleotide-binding</keyword>
<reference evidence="15" key="1">
    <citation type="submission" date="2025-08" db="UniProtKB">
        <authorList>
            <consortium name="RefSeq"/>
        </authorList>
    </citation>
    <scope>IDENTIFICATION</scope>
</reference>
<evidence type="ECO:0000313" key="14">
    <source>
        <dbReference type="Proteomes" id="UP001652741"/>
    </source>
</evidence>
<feature type="region of interest" description="Disordered" evidence="12">
    <location>
        <begin position="850"/>
        <end position="888"/>
    </location>
</feature>
<proteinExistence type="inferred from homology"/>
<dbReference type="GO" id="GO:0004674">
    <property type="term" value="F:protein serine/threonine kinase activity"/>
    <property type="evidence" value="ECO:0007669"/>
    <property type="project" value="UniProtKB-KW"/>
</dbReference>
<feature type="binding site" evidence="11">
    <location>
        <position position="66"/>
    </location>
    <ligand>
        <name>ATP</name>
        <dbReference type="ChEBI" id="CHEBI:30616"/>
    </ligand>
</feature>
<evidence type="ECO:0000256" key="1">
    <source>
        <dbReference type="ARBA" id="ARBA00008874"/>
    </source>
</evidence>
<dbReference type="AlphaFoldDB" id="A0A1S3RP68"/>
<feature type="region of interest" description="Disordered" evidence="12">
    <location>
        <begin position="320"/>
        <end position="486"/>
    </location>
</feature>
<dbReference type="OrthoDB" id="10027016at2759"/>
<dbReference type="InterPro" id="IPR008271">
    <property type="entry name" value="Ser/Thr_kinase_AS"/>
</dbReference>
<feature type="compositionally biased region" description="Basic and acidic residues" evidence="12">
    <location>
        <begin position="858"/>
        <end position="888"/>
    </location>
</feature>
<feature type="domain" description="Protein kinase" evidence="13">
    <location>
        <begin position="37"/>
        <end position="295"/>
    </location>
</feature>
<dbReference type="GO" id="GO:0005524">
    <property type="term" value="F:ATP binding"/>
    <property type="evidence" value="ECO:0007669"/>
    <property type="project" value="UniProtKB-UniRule"/>
</dbReference>
<dbReference type="Pfam" id="PF12474">
    <property type="entry name" value="PKK"/>
    <property type="match status" value="2"/>
</dbReference>
<dbReference type="InterPro" id="IPR017441">
    <property type="entry name" value="Protein_kinase_ATP_BS"/>
</dbReference>
<evidence type="ECO:0000259" key="13">
    <source>
        <dbReference type="PROSITE" id="PS50011"/>
    </source>
</evidence>
<dbReference type="Gene3D" id="1.10.510.10">
    <property type="entry name" value="Transferase(Phosphotransferase) domain 1"/>
    <property type="match status" value="1"/>
</dbReference>
<dbReference type="FunFam" id="1.10.510.10:FF:000081">
    <property type="entry name" value="STE20-like serine/threonine-protein kinase"/>
    <property type="match status" value="1"/>
</dbReference>
<comment type="catalytic activity">
    <reaction evidence="9">
        <text>L-threonyl-[protein] + ATP = O-phospho-L-threonyl-[protein] + ADP + H(+)</text>
        <dbReference type="Rhea" id="RHEA:46608"/>
        <dbReference type="Rhea" id="RHEA-COMP:11060"/>
        <dbReference type="Rhea" id="RHEA-COMP:11605"/>
        <dbReference type="ChEBI" id="CHEBI:15378"/>
        <dbReference type="ChEBI" id="CHEBI:30013"/>
        <dbReference type="ChEBI" id="CHEBI:30616"/>
        <dbReference type="ChEBI" id="CHEBI:61977"/>
        <dbReference type="ChEBI" id="CHEBI:456216"/>
        <dbReference type="EC" id="2.7.11.1"/>
    </reaction>
</comment>
<dbReference type="CTD" id="6793"/>
<keyword evidence="8 11" id="KW-0067">ATP-binding</keyword>
<evidence type="ECO:0000256" key="7">
    <source>
        <dbReference type="ARBA" id="ARBA00022777"/>
    </source>
</evidence>
<comment type="catalytic activity">
    <reaction evidence="10">
        <text>L-seryl-[protein] + ATP = O-phospho-L-seryl-[protein] + ADP + H(+)</text>
        <dbReference type="Rhea" id="RHEA:17989"/>
        <dbReference type="Rhea" id="RHEA-COMP:9863"/>
        <dbReference type="Rhea" id="RHEA-COMP:11604"/>
        <dbReference type="ChEBI" id="CHEBI:15378"/>
        <dbReference type="ChEBI" id="CHEBI:29999"/>
        <dbReference type="ChEBI" id="CHEBI:30616"/>
        <dbReference type="ChEBI" id="CHEBI:83421"/>
        <dbReference type="ChEBI" id="CHEBI:456216"/>
        <dbReference type="EC" id="2.7.11.1"/>
    </reaction>
</comment>
<dbReference type="InterPro" id="IPR000719">
    <property type="entry name" value="Prot_kinase_dom"/>
</dbReference>
<dbReference type="PANTHER" id="PTHR46538:SF2">
    <property type="entry name" value="NON-SPECIFIC SERINE_THREONINE PROTEIN KINASE"/>
    <property type="match status" value="1"/>
</dbReference>
<keyword evidence="4" id="KW-0597">Phosphoprotein</keyword>
<feature type="compositionally biased region" description="Acidic residues" evidence="12">
    <location>
        <begin position="320"/>
        <end position="332"/>
    </location>
</feature>
<protein>
    <recommendedName>
        <fullName evidence="2">non-specific serine/threonine protein kinase</fullName>
        <ecNumber evidence="2">2.7.11.1</ecNumber>
    </recommendedName>
</protein>
<organism evidence="14 15">
    <name type="scientific">Salmo salar</name>
    <name type="common">Atlantic salmon</name>
    <dbReference type="NCBI Taxonomy" id="8030"/>
    <lineage>
        <taxon>Eukaryota</taxon>
        <taxon>Metazoa</taxon>
        <taxon>Chordata</taxon>
        <taxon>Craniata</taxon>
        <taxon>Vertebrata</taxon>
        <taxon>Euteleostomi</taxon>
        <taxon>Actinopterygii</taxon>
        <taxon>Neopterygii</taxon>
        <taxon>Teleostei</taxon>
        <taxon>Protacanthopterygii</taxon>
        <taxon>Salmoniformes</taxon>
        <taxon>Salmonidae</taxon>
        <taxon>Salmoninae</taxon>
        <taxon>Salmo</taxon>
    </lineage>
</organism>
<feature type="compositionally biased region" description="Basic and acidic residues" evidence="12">
    <location>
        <begin position="958"/>
        <end position="967"/>
    </location>
</feature>
<feature type="compositionally biased region" description="Polar residues" evidence="12">
    <location>
        <begin position="345"/>
        <end position="360"/>
    </location>
</feature>
<evidence type="ECO:0000256" key="3">
    <source>
        <dbReference type="ARBA" id="ARBA00022527"/>
    </source>
</evidence>
<dbReference type="FunFam" id="3.30.200.20:FF:000120">
    <property type="entry name" value="STE20-like serine/threonine-protein kinase"/>
    <property type="match status" value="1"/>
</dbReference>
<keyword evidence="14" id="KW-1185">Reference proteome</keyword>
<dbReference type="PROSITE" id="PS50011">
    <property type="entry name" value="PROTEIN_KINASE_DOM"/>
    <property type="match status" value="1"/>
</dbReference>
<dbReference type="InterPro" id="IPR022165">
    <property type="entry name" value="PKK"/>
</dbReference>
<accession>A0A1S3RP68</accession>
<comment type="similarity">
    <text evidence="1">Belongs to the protein kinase superfamily. STE Ser/Thr protein kinase family. STE20 subfamily.</text>
</comment>
<dbReference type="RefSeq" id="XP_014053504.1">
    <property type="nucleotide sequence ID" value="XM_014198029.2"/>
</dbReference>
<evidence type="ECO:0000256" key="2">
    <source>
        <dbReference type="ARBA" id="ARBA00012513"/>
    </source>
</evidence>
<dbReference type="Proteomes" id="UP001652741">
    <property type="component" value="Chromosome ssa04"/>
</dbReference>
<feature type="compositionally biased region" description="Basic and acidic residues" evidence="12">
    <location>
        <begin position="363"/>
        <end position="387"/>
    </location>
</feature>
<keyword evidence="7 15" id="KW-0418">Kinase</keyword>
<evidence type="ECO:0000256" key="8">
    <source>
        <dbReference type="ARBA" id="ARBA00022840"/>
    </source>
</evidence>
<dbReference type="PaxDb" id="8030-ENSSSAP00000103143"/>
<name>A0A1S3RP68_SALSA</name>
<dbReference type="STRING" id="8030.ENSSSAP00000103143"/>
<sequence length="992" mass="114798">MAFAKLSQILRLSSFDIKKKAKQYEHVHRDINPNDQWEIIGELGDGAFGKVYKAKNKETGALAAAKVIETKTEEELEEYMVEIDILAKCDHRYIVKLLDAFYHDAKLWIMIEFCPGGAVDATMLELDRGLIEPQIQVICKQMLEALVYLHSIKIIHRDLKAGNILLTLEGDIKLADFGVSAKNTKTLQRRDSFIGTPYWMAPEVVMCETMKDAPYDYKADIWSLGITLIELAQIEPPHHELNPMRVLLKIAKSEPPTLEQPSKWSREFKDFLKKSLDKNPESRPNAAQLLEHPFVCSVKTNRPLQELVAEAKAEVMEEIEDNREEGEEDDTAEFTVPVSLDKDPSQTSLEGDQPTDTPSKTPVVDEAKPPLRPPHKVDDQLMDRQLPDDGISIVDSDKPESETSGKTASDSGIEDGKSTPTSDEGKPVDTPETENPLLLAPPKVVEVPEIPQSQEGGSSSTLTPDPTPLIGMNGSMRSGPPERASIGANMDNLMPHHNANGRISKRYSDAGSMSASESMDISLNLSGDMSVNKDDGTLSSRVDSRFSNKTLKRTRKFVIDGVQVSVTTSKIISDDEKKDEEMRFLRRQELRDLRLLQKEEHRAQALLNTKLDAQREQMQRRFDQEMNVKKKYYDTELETLEKHQKQTIEKMETDHTVRLRDETKRIRSEQDHDYTKFQEQMKHKKKEVKNEVEKLPRKTRKDAMKQRMNSFTQMKQTEEQNFLLDQKNHLDTTLKSIISENKRDISETERQCLDKKQHLVREREATIWDLEEKNLHEKHQLLKQQLKDQYFLQRHQLLKKHEKEQEQMQCYNQRMIEVLKARQQQEKGRMPKIQRSEGKTRMVMFKKSLRINSTGSASEDREKIKQFAQQEEKRQKAERLHQQQKHESQMRDMIGQCEGNVRELQQLQNEKCHLLIENETQRLKSLDEQHNHQLNEWREQLKPRKMALEEELNQRKRDQEDFFKMSEDSECLSPSSPNKLTKFLPYSESSTT</sequence>
<dbReference type="InterPro" id="IPR051585">
    <property type="entry name" value="STE20_Ser/Thr_Kinases"/>
</dbReference>
<dbReference type="Pfam" id="PF00069">
    <property type="entry name" value="Pkinase"/>
    <property type="match status" value="1"/>
</dbReference>
<dbReference type="Gene3D" id="3.30.200.20">
    <property type="entry name" value="Phosphorylase Kinase, domain 1"/>
    <property type="match status" value="1"/>
</dbReference>
<evidence type="ECO:0000313" key="15">
    <source>
        <dbReference type="RefSeq" id="XP_014053504.1"/>
    </source>
</evidence>
<evidence type="ECO:0000256" key="9">
    <source>
        <dbReference type="ARBA" id="ARBA00047899"/>
    </source>
</evidence>
<dbReference type="PROSITE" id="PS00107">
    <property type="entry name" value="PROTEIN_KINASE_ATP"/>
    <property type="match status" value="1"/>
</dbReference>
<feature type="region of interest" description="Disordered" evidence="12">
    <location>
        <begin position="958"/>
        <end position="992"/>
    </location>
</feature>
<feature type="compositionally biased region" description="Polar residues" evidence="12">
    <location>
        <begin position="451"/>
        <end position="464"/>
    </location>
</feature>